<reference evidence="7 8" key="1">
    <citation type="submission" date="2016-10" db="EMBL/GenBank/DDBJ databases">
        <authorList>
            <person name="de Groot N.N."/>
        </authorList>
    </citation>
    <scope>NUCLEOTIDE SEQUENCE [LARGE SCALE GENOMIC DNA]</scope>
    <source>
        <strain evidence="7 8">SLAS-1</strain>
    </source>
</reference>
<dbReference type="EMBL" id="FNGO01000004">
    <property type="protein sequence ID" value="SDL38603.1"/>
    <property type="molecule type" value="Genomic_DNA"/>
</dbReference>
<dbReference type="PANTHER" id="PTHR37820:SF1">
    <property type="entry name" value="CELL DIVISION PROTEIN FTSQ"/>
    <property type="match status" value="1"/>
</dbReference>
<keyword evidence="2 7" id="KW-0132">Cell division</keyword>
<sequence>MIKDNFGKLILAVFLGLGLGLILSSSLFEVRRVEIEGYDDENLQMEKIIGSNIFRLEGIELLKEKIGEDPYVEGIEVSRNLPQRVVINVDYNRPVAALQIDGKYTIFNRYFYIIAEDKDQRRYQVPVLKNISYNFRRDRLVFPEEAELMISKLESLNPDLRHRLEEVDFSKGKIELVLSSGAEILIGSVQKLDEKLRVLNSFAEENPELLSRLEYLDLQAPARPVIKER</sequence>
<name>A0A1G9JNM8_9FIRM</name>
<dbReference type="Proteomes" id="UP000199476">
    <property type="component" value="Unassembled WGS sequence"/>
</dbReference>
<proteinExistence type="predicted"/>
<evidence type="ECO:0000256" key="4">
    <source>
        <dbReference type="ARBA" id="ARBA00022989"/>
    </source>
</evidence>
<dbReference type="STRING" id="321763.SAMN04488692_10436"/>
<gene>
    <name evidence="7" type="ORF">SAMN04488692_10436</name>
</gene>
<keyword evidence="5" id="KW-0131">Cell cycle</keyword>
<dbReference type="RefSeq" id="WP_089758472.1">
    <property type="nucleotide sequence ID" value="NZ_FNGO01000004.1"/>
</dbReference>
<evidence type="ECO:0000256" key="2">
    <source>
        <dbReference type="ARBA" id="ARBA00022618"/>
    </source>
</evidence>
<dbReference type="GO" id="GO:0005886">
    <property type="term" value="C:plasma membrane"/>
    <property type="evidence" value="ECO:0007669"/>
    <property type="project" value="TreeGrafter"/>
</dbReference>
<dbReference type="InterPro" id="IPR050487">
    <property type="entry name" value="FtsQ_DivIB"/>
</dbReference>
<evidence type="ECO:0000256" key="3">
    <source>
        <dbReference type="ARBA" id="ARBA00022692"/>
    </source>
</evidence>
<evidence type="ECO:0000313" key="7">
    <source>
        <dbReference type="EMBL" id="SDL38603.1"/>
    </source>
</evidence>
<keyword evidence="4" id="KW-1133">Transmembrane helix</keyword>
<evidence type="ECO:0000313" key="8">
    <source>
        <dbReference type="Proteomes" id="UP000199476"/>
    </source>
</evidence>
<keyword evidence="3" id="KW-0812">Transmembrane</keyword>
<accession>A0A1G9JNM8</accession>
<feature type="domain" description="Cell division protein FtsQ/DivIB C-terminal" evidence="6">
    <location>
        <begin position="125"/>
        <end position="218"/>
    </location>
</feature>
<dbReference type="Pfam" id="PF03799">
    <property type="entry name" value="FtsQ_DivIB_C"/>
    <property type="match status" value="1"/>
</dbReference>
<dbReference type="AlphaFoldDB" id="A0A1G9JNM8"/>
<keyword evidence="4" id="KW-0472">Membrane</keyword>
<evidence type="ECO:0000256" key="1">
    <source>
        <dbReference type="ARBA" id="ARBA00022475"/>
    </source>
</evidence>
<keyword evidence="1" id="KW-1003">Cell membrane</keyword>
<dbReference type="InterPro" id="IPR005548">
    <property type="entry name" value="Cell_div_FtsQ/DivIB_C"/>
</dbReference>
<evidence type="ECO:0000256" key="5">
    <source>
        <dbReference type="ARBA" id="ARBA00023306"/>
    </source>
</evidence>
<dbReference type="OrthoDB" id="5510599at2"/>
<protein>
    <submittedName>
        <fullName evidence="7">Cell division septal protein FtsQ</fullName>
    </submittedName>
</protein>
<evidence type="ECO:0000259" key="6">
    <source>
        <dbReference type="Pfam" id="PF03799"/>
    </source>
</evidence>
<keyword evidence="8" id="KW-1185">Reference proteome</keyword>
<organism evidence="7 8">
    <name type="scientific">Halarsenatibacter silvermanii</name>
    <dbReference type="NCBI Taxonomy" id="321763"/>
    <lineage>
        <taxon>Bacteria</taxon>
        <taxon>Bacillati</taxon>
        <taxon>Bacillota</taxon>
        <taxon>Clostridia</taxon>
        <taxon>Halanaerobiales</taxon>
        <taxon>Halarsenatibacteraceae</taxon>
        <taxon>Halarsenatibacter</taxon>
    </lineage>
</organism>
<dbReference type="PANTHER" id="PTHR37820">
    <property type="entry name" value="CELL DIVISION PROTEIN DIVIB"/>
    <property type="match status" value="1"/>
</dbReference>
<dbReference type="GO" id="GO:0051301">
    <property type="term" value="P:cell division"/>
    <property type="evidence" value="ECO:0007669"/>
    <property type="project" value="UniProtKB-KW"/>
</dbReference>